<keyword evidence="3" id="KW-1185">Reference proteome</keyword>
<keyword evidence="2" id="KW-0560">Oxidoreductase</keyword>
<feature type="transmembrane region" description="Helical" evidence="1">
    <location>
        <begin position="40"/>
        <end position="60"/>
    </location>
</feature>
<keyword evidence="2" id="KW-0503">Monooxygenase</keyword>
<keyword evidence="1" id="KW-0812">Transmembrane</keyword>
<sequence>MIIVEKGKYIWLLLLGLILGSNIVLYNTNLGNIILPTDNAVVIFGSLLDLILFVPVFFMLYRKKFSIKLAIALVAAGCILARVIIPSSLLLPFETIIWAGISIEAAIIFYEIVLIIAFVRYMPIIINEAKGSPLPVIFSFQQAVDRYVKNNPVIHVICSEALIFYYAFFSWKKKPASGVTLYKNTSYIAVQGMLLHALVIETFAVHWWLHNISIILSVILLIMNIYTFILIIGNIQALRLNPIHTDNQAMYISMGLLKRMKIEFDNIENIVEDSDILERKLAKDTIDFLVSDLEKVYPNFILHMKKPVKVTYLMGIKKVYSKIAIRSDSPAELKQTILEGIRRNR</sequence>
<dbReference type="GO" id="GO:0004497">
    <property type="term" value="F:monooxygenase activity"/>
    <property type="evidence" value="ECO:0007669"/>
    <property type="project" value="UniProtKB-KW"/>
</dbReference>
<reference evidence="3" key="1">
    <citation type="submission" date="2017-11" db="EMBL/GenBank/DDBJ databases">
        <authorList>
            <person name="Zhu W."/>
        </authorList>
    </citation>
    <scope>NUCLEOTIDE SEQUENCE [LARGE SCALE GENOMIC DNA]</scope>
    <source>
        <strain evidence="3">160</strain>
    </source>
</reference>
<dbReference type="EMBL" id="CP024848">
    <property type="protein sequence ID" value="AXI10697.1"/>
    <property type="molecule type" value="Genomic_DNA"/>
</dbReference>
<organism evidence="2 3">
    <name type="scientific">Oceanobacillus zhaokaii</name>
    <dbReference type="NCBI Taxonomy" id="2052660"/>
    <lineage>
        <taxon>Bacteria</taxon>
        <taxon>Bacillati</taxon>
        <taxon>Bacillota</taxon>
        <taxon>Bacilli</taxon>
        <taxon>Bacillales</taxon>
        <taxon>Bacillaceae</taxon>
        <taxon>Oceanobacillus</taxon>
    </lineage>
</organism>
<dbReference type="Proteomes" id="UP000253908">
    <property type="component" value="Chromosome"/>
</dbReference>
<evidence type="ECO:0000256" key="1">
    <source>
        <dbReference type="SAM" id="Phobius"/>
    </source>
</evidence>
<dbReference type="OrthoDB" id="875405at2"/>
<feature type="transmembrane region" description="Helical" evidence="1">
    <location>
        <begin position="187"/>
        <end position="208"/>
    </location>
</feature>
<feature type="transmembrane region" description="Helical" evidence="1">
    <location>
        <begin position="9"/>
        <end position="28"/>
    </location>
</feature>
<evidence type="ECO:0000313" key="2">
    <source>
        <dbReference type="EMBL" id="AXI10697.1"/>
    </source>
</evidence>
<evidence type="ECO:0000313" key="3">
    <source>
        <dbReference type="Proteomes" id="UP000253908"/>
    </source>
</evidence>
<accession>A0A345PL17</accession>
<feature type="transmembrane region" description="Helical" evidence="1">
    <location>
        <begin position="67"/>
        <end position="85"/>
    </location>
</feature>
<keyword evidence="1" id="KW-1133">Transmembrane helix</keyword>
<dbReference type="AlphaFoldDB" id="A0A345PL17"/>
<protein>
    <submittedName>
        <fullName evidence="2">Beta-carotene 15,15'-monooxygenase</fullName>
    </submittedName>
</protein>
<gene>
    <name evidence="2" type="ORF">CUC15_17885</name>
</gene>
<name>A0A345PL17_9BACI</name>
<feature type="transmembrane region" description="Helical" evidence="1">
    <location>
        <begin position="214"/>
        <end position="235"/>
    </location>
</feature>
<dbReference type="RefSeq" id="WP_114917981.1">
    <property type="nucleotide sequence ID" value="NZ_CP024848.1"/>
</dbReference>
<feature type="transmembrane region" description="Helical" evidence="1">
    <location>
        <begin position="97"/>
        <end position="119"/>
    </location>
</feature>
<dbReference type="KEGG" id="ocn:CUC15_17885"/>
<keyword evidence="1" id="KW-0472">Membrane</keyword>
<proteinExistence type="predicted"/>